<proteinExistence type="predicted"/>
<sequence>MPTSLESLVTKYLRSGNPAQRTREEYLTTLRKWSRWDGAVPLEELGRKEIREFLDWVHEDAATRQGTNPGRTANKIRSHLRAALSWA</sequence>
<evidence type="ECO:0000256" key="3">
    <source>
        <dbReference type="PROSITE-ProRule" id="PRU01248"/>
    </source>
</evidence>
<dbReference type="RefSeq" id="WP_207399212.1">
    <property type="nucleotide sequence ID" value="NZ_JABRWO010000021.1"/>
</dbReference>
<evidence type="ECO:0000313" key="6">
    <source>
        <dbReference type="Proteomes" id="UP000551616"/>
    </source>
</evidence>
<evidence type="ECO:0000256" key="1">
    <source>
        <dbReference type="ARBA" id="ARBA00022908"/>
    </source>
</evidence>
<keyword evidence="6" id="KW-1185">Reference proteome</keyword>
<dbReference type="Gene3D" id="1.10.150.130">
    <property type="match status" value="1"/>
</dbReference>
<dbReference type="InterPro" id="IPR011010">
    <property type="entry name" value="DNA_brk_join_enz"/>
</dbReference>
<organism evidence="5 6">
    <name type="scientific">Bremerella alba</name>
    <dbReference type="NCBI Taxonomy" id="980252"/>
    <lineage>
        <taxon>Bacteria</taxon>
        <taxon>Pseudomonadati</taxon>
        <taxon>Planctomycetota</taxon>
        <taxon>Planctomycetia</taxon>
        <taxon>Pirellulales</taxon>
        <taxon>Pirellulaceae</taxon>
        <taxon>Bremerella</taxon>
    </lineage>
</organism>
<dbReference type="InterPro" id="IPR004107">
    <property type="entry name" value="Integrase_SAM-like_N"/>
</dbReference>
<evidence type="ECO:0000313" key="5">
    <source>
        <dbReference type="EMBL" id="MBA2117854.1"/>
    </source>
</evidence>
<evidence type="ECO:0000259" key="4">
    <source>
        <dbReference type="PROSITE" id="PS51900"/>
    </source>
</evidence>
<comment type="caution">
    <text evidence="5">The sequence shown here is derived from an EMBL/GenBank/DDBJ whole genome shotgun (WGS) entry which is preliminary data.</text>
</comment>
<accession>A0A7V8VA99</accession>
<gene>
    <name evidence="5" type="ORF">HOV93_50600</name>
</gene>
<protein>
    <recommendedName>
        <fullName evidence="4">Core-binding (CB) domain-containing protein</fullName>
    </recommendedName>
</protein>
<dbReference type="Pfam" id="PF13495">
    <property type="entry name" value="Phage_int_SAM_4"/>
    <property type="match status" value="1"/>
</dbReference>
<dbReference type="Proteomes" id="UP000551616">
    <property type="component" value="Unassembled WGS sequence"/>
</dbReference>
<name>A0A7V8VA99_9BACT</name>
<keyword evidence="2 3" id="KW-0238">DNA-binding</keyword>
<evidence type="ECO:0000256" key="2">
    <source>
        <dbReference type="ARBA" id="ARBA00023125"/>
    </source>
</evidence>
<dbReference type="AlphaFoldDB" id="A0A7V8VA99"/>
<dbReference type="PROSITE" id="PS51900">
    <property type="entry name" value="CB"/>
    <property type="match status" value="1"/>
</dbReference>
<dbReference type="SUPFAM" id="SSF56349">
    <property type="entry name" value="DNA breaking-rejoining enzymes"/>
    <property type="match status" value="1"/>
</dbReference>
<dbReference type="InterPro" id="IPR010998">
    <property type="entry name" value="Integrase_recombinase_N"/>
</dbReference>
<feature type="domain" description="Core-binding (CB)" evidence="4">
    <location>
        <begin position="3"/>
        <end position="87"/>
    </location>
</feature>
<keyword evidence="1" id="KW-0229">DNA integration</keyword>
<dbReference type="GO" id="GO:0003677">
    <property type="term" value="F:DNA binding"/>
    <property type="evidence" value="ECO:0007669"/>
    <property type="project" value="UniProtKB-UniRule"/>
</dbReference>
<dbReference type="InterPro" id="IPR044068">
    <property type="entry name" value="CB"/>
</dbReference>
<dbReference type="EMBL" id="JABRWO010000021">
    <property type="protein sequence ID" value="MBA2117854.1"/>
    <property type="molecule type" value="Genomic_DNA"/>
</dbReference>
<reference evidence="5 6" key="1">
    <citation type="submission" date="2020-05" db="EMBL/GenBank/DDBJ databases">
        <title>Bremerella alba sp. nov., a novel planctomycete isolated from the surface of the macroalga Fucus spiralis.</title>
        <authorList>
            <person name="Godinho O."/>
            <person name="Botelho R."/>
            <person name="Albuquerque L."/>
            <person name="Wiegand S."/>
            <person name="Da Costa M.S."/>
            <person name="Lobo-Da-Cunha A."/>
            <person name="Jogler C."/>
            <person name="Lage O.M."/>
        </authorList>
    </citation>
    <scope>NUCLEOTIDE SEQUENCE [LARGE SCALE GENOMIC DNA]</scope>
    <source>
        <strain evidence="5 6">FF15</strain>
    </source>
</reference>
<dbReference type="GO" id="GO:0015074">
    <property type="term" value="P:DNA integration"/>
    <property type="evidence" value="ECO:0007669"/>
    <property type="project" value="UniProtKB-KW"/>
</dbReference>